<dbReference type="GO" id="GO:0050511">
    <property type="term" value="F:undecaprenyldiphospho-muramoylpentapeptide beta-N-acetylglucosaminyltransferase activity"/>
    <property type="evidence" value="ECO:0007669"/>
    <property type="project" value="UniProtKB-UniRule"/>
</dbReference>
<dbReference type="PANTHER" id="PTHR21015:SF22">
    <property type="entry name" value="GLYCOSYLTRANSFERASE"/>
    <property type="match status" value="1"/>
</dbReference>
<dbReference type="EC" id="2.4.1.227" evidence="11"/>
<evidence type="ECO:0000259" key="13">
    <source>
        <dbReference type="Pfam" id="PF04101"/>
    </source>
</evidence>
<evidence type="ECO:0000256" key="10">
    <source>
        <dbReference type="ARBA" id="ARBA00023316"/>
    </source>
</evidence>
<evidence type="ECO:0000256" key="1">
    <source>
        <dbReference type="ARBA" id="ARBA00022475"/>
    </source>
</evidence>
<dbReference type="Proteomes" id="UP000033736">
    <property type="component" value="Unassembled WGS sequence"/>
</dbReference>
<dbReference type="GO" id="GO:0051991">
    <property type="term" value="F:UDP-N-acetyl-D-glucosamine:N-acetylmuramoyl-L-alanyl-D-glutamyl-meso-2,6-diaminopimelyl-D-alanyl-D-alanine-diphosphoundecaprenol 4-beta-N-acetylglucosaminlytransferase activity"/>
    <property type="evidence" value="ECO:0007669"/>
    <property type="project" value="RHEA"/>
</dbReference>
<comment type="function">
    <text evidence="11">Cell wall formation. Catalyzes the transfer of a GlcNAc subunit on undecaprenyl-pyrophosphoryl-MurNAc-pentapeptide (lipid intermediate I) to form undecaprenyl-pyrophosphoryl-MurNAc-(pentapeptide)GlcNAc (lipid intermediate II).</text>
</comment>
<feature type="binding site" evidence="11">
    <location>
        <position position="117"/>
    </location>
    <ligand>
        <name>UDP-N-acetyl-alpha-D-glucosamine</name>
        <dbReference type="ChEBI" id="CHEBI:57705"/>
    </ligand>
</feature>
<evidence type="ECO:0000313" key="15">
    <source>
        <dbReference type="Proteomes" id="UP000033736"/>
    </source>
</evidence>
<dbReference type="GO" id="GO:0008360">
    <property type="term" value="P:regulation of cell shape"/>
    <property type="evidence" value="ECO:0007669"/>
    <property type="project" value="UniProtKB-KW"/>
</dbReference>
<dbReference type="Pfam" id="PF04101">
    <property type="entry name" value="Glyco_tran_28_C"/>
    <property type="match status" value="1"/>
</dbReference>
<keyword evidence="1 11" id="KW-1003">Cell membrane</keyword>
<protein>
    <recommendedName>
        <fullName evidence="11">UDP-N-acetylglucosamine--N-acetylmuramyl-(pentapeptide) pyrophosphoryl-undecaprenol N-acetylglucosamine transferase</fullName>
        <ecNumber evidence="11">2.4.1.227</ecNumber>
    </recommendedName>
    <alternativeName>
        <fullName evidence="11">Undecaprenyl-PP-MurNAc-pentapeptide-UDPGlcNAc GlcNAc transferase</fullName>
    </alternativeName>
</protein>
<organism evidence="14 15">
    <name type="scientific">Rickettsia argasii T170-B</name>
    <dbReference type="NCBI Taxonomy" id="1268837"/>
    <lineage>
        <taxon>Bacteria</taxon>
        <taxon>Pseudomonadati</taxon>
        <taxon>Pseudomonadota</taxon>
        <taxon>Alphaproteobacteria</taxon>
        <taxon>Rickettsiales</taxon>
        <taxon>Rickettsiaceae</taxon>
        <taxon>Rickettsieae</taxon>
        <taxon>Rickettsia</taxon>
        <taxon>spotted fever group</taxon>
    </lineage>
</organism>
<sequence>MKKIILVAGGTGGHFFPAVALGEELIKRGYEVHFITDLRCKQYIKQDMKVIFHILDLKCSGNIFLFLPRLSIAVLKAIKLLYNMKPSVTVGFGGYPVIAPMFAAIFLRVPIIIHEQNSYLGKVNKFFASFAKKIAISYEKIKNLPEFARSKIVVTGGVVRENIRELKVIEMSSRGLTTGSKKSLIKALDSVVKPRNDKLFTIFIFGGSQGAKLFSELIPASIQILMQKQPSLELNIIQQAALDDQVKIKDIYSKLNITYEFAEFFDNMALQYKEADLVISRAGASTIEELTYIGLPAIFIPLPSAADNHQYYNAQLLEDKKTGWCLEQNNISAGKLADKILDLISNPKILEDASQNLLKSRKEGHKLLSNLIEEVIARKDCKF</sequence>
<keyword evidence="2" id="KW-0997">Cell inner membrane</keyword>
<keyword evidence="6 11" id="KW-0133">Cell shape</keyword>
<keyword evidence="3 11" id="KW-0132">Cell division</keyword>
<keyword evidence="5 11" id="KW-0808">Transferase</keyword>
<feature type="domain" description="Glycosyltransferase family 28 N-terminal" evidence="12">
    <location>
        <begin position="4"/>
        <end position="136"/>
    </location>
</feature>
<dbReference type="GO" id="GO:0005975">
    <property type="term" value="P:carbohydrate metabolic process"/>
    <property type="evidence" value="ECO:0007669"/>
    <property type="project" value="InterPro"/>
</dbReference>
<dbReference type="GO" id="GO:0005886">
    <property type="term" value="C:plasma membrane"/>
    <property type="evidence" value="ECO:0007669"/>
    <property type="project" value="UniProtKB-SubCell"/>
</dbReference>
<dbReference type="AlphaFoldDB" id="A0A0F3REB8"/>
<evidence type="ECO:0000256" key="5">
    <source>
        <dbReference type="ARBA" id="ARBA00022679"/>
    </source>
</evidence>
<dbReference type="HAMAP" id="MF_00033">
    <property type="entry name" value="MurG"/>
    <property type="match status" value="1"/>
</dbReference>
<evidence type="ECO:0000256" key="2">
    <source>
        <dbReference type="ARBA" id="ARBA00022519"/>
    </source>
</evidence>
<feature type="binding site" evidence="11">
    <location>
        <position position="310"/>
    </location>
    <ligand>
        <name>UDP-N-acetyl-alpha-D-glucosamine</name>
        <dbReference type="ChEBI" id="CHEBI:57705"/>
    </ligand>
</feature>
<keyword evidence="4 11" id="KW-0328">Glycosyltransferase</keyword>
<feature type="domain" description="Glycosyl transferase family 28 C-terminal" evidence="13">
    <location>
        <begin position="201"/>
        <end position="366"/>
    </location>
</feature>
<keyword evidence="15" id="KW-1185">Reference proteome</keyword>
<feature type="binding site" evidence="11">
    <location>
        <begin position="11"/>
        <end position="13"/>
    </location>
    <ligand>
        <name>UDP-N-acetyl-alpha-D-glucosamine</name>
        <dbReference type="ChEBI" id="CHEBI:57705"/>
    </ligand>
</feature>
<comment type="similarity">
    <text evidence="11">Belongs to the glycosyltransferase 28 family. MurG subfamily.</text>
</comment>
<comment type="caution">
    <text evidence="14">The sequence shown here is derived from an EMBL/GenBank/DDBJ whole genome shotgun (WGS) entry which is preliminary data.</text>
</comment>
<dbReference type="GO" id="GO:0009252">
    <property type="term" value="P:peptidoglycan biosynthetic process"/>
    <property type="evidence" value="ECO:0007669"/>
    <property type="project" value="UniProtKB-UniRule"/>
</dbReference>
<proteinExistence type="inferred from homology"/>
<evidence type="ECO:0000256" key="3">
    <source>
        <dbReference type="ARBA" id="ARBA00022618"/>
    </source>
</evidence>
<evidence type="ECO:0000256" key="6">
    <source>
        <dbReference type="ARBA" id="ARBA00022960"/>
    </source>
</evidence>
<feature type="binding site" evidence="11">
    <location>
        <position position="208"/>
    </location>
    <ligand>
        <name>UDP-N-acetyl-alpha-D-glucosamine</name>
        <dbReference type="ChEBI" id="CHEBI:57705"/>
    </ligand>
</feature>
<dbReference type="PATRIC" id="fig|1268837.3.peg.1497"/>
<feature type="binding site" evidence="11">
    <location>
        <position position="160"/>
    </location>
    <ligand>
        <name>UDP-N-acetyl-alpha-D-glucosamine</name>
        <dbReference type="ChEBI" id="CHEBI:57705"/>
    </ligand>
</feature>
<dbReference type="InterPro" id="IPR006009">
    <property type="entry name" value="GlcNAc_MurG"/>
</dbReference>
<reference evidence="14 15" key="1">
    <citation type="submission" date="2015-01" db="EMBL/GenBank/DDBJ databases">
        <title>Genome Sequencing of Rickettsiales /home/snadendla/prok_pipe/test/illegal_ec_num.txt.</title>
        <authorList>
            <person name="Daugherty S.C."/>
            <person name="Su Q."/>
            <person name="Abolude K."/>
            <person name="Beier-Sexton M."/>
            <person name="Carlyon J.A."/>
            <person name="Carter R."/>
            <person name="Day N.P."/>
            <person name="Dumler S.J."/>
            <person name="Dyachenko V."/>
            <person name="Godinez A."/>
            <person name="Kurtti T.J."/>
            <person name="Lichay M."/>
            <person name="Mullins K.E."/>
            <person name="Ott S."/>
            <person name="Pappas-Brown V."/>
            <person name="Paris D.H."/>
            <person name="Patel P."/>
            <person name="Richards A.L."/>
            <person name="Sadzewicz L."/>
            <person name="Sears K."/>
            <person name="Seidman D."/>
            <person name="Sengamalay N."/>
            <person name="Stenos J."/>
            <person name="Tallon L.J."/>
            <person name="Vincent G."/>
            <person name="Fraser C.M."/>
            <person name="Munderloh U."/>
            <person name="Dunning-Hotopp J.C."/>
        </authorList>
    </citation>
    <scope>NUCLEOTIDE SEQUENCE [LARGE SCALE GENOMIC DNA]</scope>
    <source>
        <strain evidence="14 15">T170-B</strain>
    </source>
</reference>
<dbReference type="InterPro" id="IPR007235">
    <property type="entry name" value="Glyco_trans_28_C"/>
</dbReference>
<dbReference type="NCBIfam" id="TIGR01133">
    <property type="entry name" value="murG"/>
    <property type="match status" value="1"/>
</dbReference>
<dbReference type="RefSeq" id="WP_045805839.1">
    <property type="nucleotide sequence ID" value="NZ_LAOQ01000004.1"/>
</dbReference>
<evidence type="ECO:0000256" key="8">
    <source>
        <dbReference type="ARBA" id="ARBA00023136"/>
    </source>
</evidence>
<name>A0A0F3REB8_9RICK</name>
<dbReference type="UniPathway" id="UPA00219"/>
<comment type="pathway">
    <text evidence="11">Cell wall biogenesis; peptidoglycan biosynthesis.</text>
</comment>
<evidence type="ECO:0000256" key="9">
    <source>
        <dbReference type="ARBA" id="ARBA00023306"/>
    </source>
</evidence>
<dbReference type="SUPFAM" id="SSF53756">
    <property type="entry name" value="UDP-Glycosyltransferase/glycogen phosphorylase"/>
    <property type="match status" value="1"/>
</dbReference>
<dbReference type="Gene3D" id="3.40.50.2000">
    <property type="entry name" value="Glycogen Phosphorylase B"/>
    <property type="match status" value="2"/>
</dbReference>
<dbReference type="Pfam" id="PF03033">
    <property type="entry name" value="Glyco_transf_28"/>
    <property type="match status" value="1"/>
</dbReference>
<dbReference type="CDD" id="cd03785">
    <property type="entry name" value="GT28_MurG"/>
    <property type="match status" value="1"/>
</dbReference>
<keyword evidence="8 11" id="KW-0472">Membrane</keyword>
<keyword evidence="7 11" id="KW-0573">Peptidoglycan synthesis</keyword>
<dbReference type="InterPro" id="IPR004276">
    <property type="entry name" value="GlycoTrans_28_N"/>
</dbReference>
<dbReference type="EMBL" id="LAOQ01000004">
    <property type="protein sequence ID" value="KJW04467.1"/>
    <property type="molecule type" value="Genomic_DNA"/>
</dbReference>
<accession>A0A0F3REB8</accession>
<comment type="caution">
    <text evidence="11">Lacks conserved residue(s) required for the propagation of feature annotation.</text>
</comment>
<evidence type="ECO:0000313" key="14">
    <source>
        <dbReference type="EMBL" id="KJW04467.1"/>
    </source>
</evidence>
<dbReference type="PANTHER" id="PTHR21015">
    <property type="entry name" value="UDP-N-ACETYLGLUCOSAMINE--N-ACETYLMURAMYL-(PENTAPEPTIDE) PYROPHOSPHORYL-UNDECAPRENOL N-ACETYLGLUCOSAMINE TRANSFERASE 1"/>
    <property type="match status" value="1"/>
</dbReference>
<dbReference type="NCBIfam" id="TIGR03777">
    <property type="entry name" value="RPE4"/>
    <property type="match status" value="1"/>
</dbReference>
<evidence type="ECO:0000256" key="4">
    <source>
        <dbReference type="ARBA" id="ARBA00022676"/>
    </source>
</evidence>
<keyword evidence="10 11" id="KW-0961">Cell wall biogenesis/degradation</keyword>
<evidence type="ECO:0000256" key="7">
    <source>
        <dbReference type="ARBA" id="ARBA00022984"/>
    </source>
</evidence>
<dbReference type="GO" id="GO:0051301">
    <property type="term" value="P:cell division"/>
    <property type="evidence" value="ECO:0007669"/>
    <property type="project" value="UniProtKB-KW"/>
</dbReference>
<gene>
    <name evidence="11 14" type="primary">murG</name>
    <name evidence="14" type="ORF">RAT170B_1276</name>
</gene>
<evidence type="ECO:0000256" key="11">
    <source>
        <dbReference type="HAMAP-Rule" id="MF_00033"/>
    </source>
</evidence>
<dbReference type="InterPro" id="IPR022439">
    <property type="entry name" value="RPE4"/>
</dbReference>
<comment type="subcellular location">
    <subcellularLocation>
        <location evidence="11">Cell membrane</location>
        <topology evidence="11">Peripheral membrane protein</topology>
        <orientation evidence="11">Cytoplasmic side</orientation>
    </subcellularLocation>
</comment>
<comment type="catalytic activity">
    <reaction evidence="11">
        <text>di-trans,octa-cis-undecaprenyl diphospho-N-acetyl-alpha-D-muramoyl-L-alanyl-D-glutamyl-meso-2,6-diaminopimeloyl-D-alanyl-D-alanine + UDP-N-acetyl-alpha-D-glucosamine = di-trans,octa-cis-undecaprenyl diphospho-[N-acetyl-alpha-D-glucosaminyl-(1-&gt;4)]-N-acetyl-alpha-D-muramoyl-L-alanyl-D-glutamyl-meso-2,6-diaminopimeloyl-D-alanyl-D-alanine + UDP + H(+)</text>
        <dbReference type="Rhea" id="RHEA:31227"/>
        <dbReference type="ChEBI" id="CHEBI:15378"/>
        <dbReference type="ChEBI" id="CHEBI:57705"/>
        <dbReference type="ChEBI" id="CHEBI:58223"/>
        <dbReference type="ChEBI" id="CHEBI:61387"/>
        <dbReference type="ChEBI" id="CHEBI:61388"/>
        <dbReference type="EC" id="2.4.1.227"/>
    </reaction>
</comment>
<dbReference type="GO" id="GO:0071555">
    <property type="term" value="P:cell wall organization"/>
    <property type="evidence" value="ECO:0007669"/>
    <property type="project" value="UniProtKB-KW"/>
</dbReference>
<evidence type="ECO:0000259" key="12">
    <source>
        <dbReference type="Pfam" id="PF03033"/>
    </source>
</evidence>
<keyword evidence="9 11" id="KW-0131">Cell cycle</keyword>